<dbReference type="GeneID" id="63771089"/>
<evidence type="ECO:0000256" key="2">
    <source>
        <dbReference type="SAM" id="Phobius"/>
    </source>
</evidence>
<dbReference type="OrthoDB" id="2281895at2759"/>
<reference evidence="3 4" key="1">
    <citation type="submission" date="2016-07" db="EMBL/GenBank/DDBJ databases">
        <title>Pervasive Adenine N6-methylation of Active Genes in Fungi.</title>
        <authorList>
            <consortium name="DOE Joint Genome Institute"/>
            <person name="Mondo S.J."/>
            <person name="Dannebaum R.O."/>
            <person name="Kuo R.C."/>
            <person name="Labutti K."/>
            <person name="Haridas S."/>
            <person name="Kuo A."/>
            <person name="Salamov A."/>
            <person name="Ahrendt S.R."/>
            <person name="Lipzen A."/>
            <person name="Sullivan W."/>
            <person name="Andreopoulos W.B."/>
            <person name="Clum A."/>
            <person name="Lindquist E."/>
            <person name="Daum C."/>
            <person name="Ramamoorthy G.K."/>
            <person name="Gryganskyi A."/>
            <person name="Culley D."/>
            <person name="Magnuson J.K."/>
            <person name="James T.Y."/>
            <person name="O'Malley M.A."/>
            <person name="Stajich J.E."/>
            <person name="Spatafora J.W."/>
            <person name="Visel A."/>
            <person name="Grigoriev I.V."/>
        </authorList>
    </citation>
    <scope>NUCLEOTIDE SEQUENCE [LARGE SCALE GENOMIC DNA]</scope>
    <source>
        <strain evidence="3 4">CBS 129021</strain>
    </source>
</reference>
<feature type="transmembrane region" description="Helical" evidence="2">
    <location>
        <begin position="253"/>
        <end position="275"/>
    </location>
</feature>
<feature type="transmembrane region" description="Helical" evidence="2">
    <location>
        <begin position="186"/>
        <end position="206"/>
    </location>
</feature>
<feature type="compositionally biased region" description="Acidic residues" evidence="1">
    <location>
        <begin position="357"/>
        <end position="370"/>
    </location>
</feature>
<feature type="transmembrane region" description="Helical" evidence="2">
    <location>
        <begin position="20"/>
        <end position="38"/>
    </location>
</feature>
<feature type="region of interest" description="Disordered" evidence="1">
    <location>
        <begin position="349"/>
        <end position="370"/>
    </location>
</feature>
<feature type="transmembrane region" description="Helical" evidence="2">
    <location>
        <begin position="311"/>
        <end position="337"/>
    </location>
</feature>
<keyword evidence="2" id="KW-0472">Membrane</keyword>
<evidence type="ECO:0000313" key="4">
    <source>
        <dbReference type="Proteomes" id="UP000193689"/>
    </source>
</evidence>
<evidence type="ECO:0000256" key="1">
    <source>
        <dbReference type="SAM" id="MobiDB-lite"/>
    </source>
</evidence>
<evidence type="ECO:0008006" key="5">
    <source>
        <dbReference type="Google" id="ProtNLM"/>
    </source>
</evidence>
<gene>
    <name evidence="3" type="ORF">BCR38DRAFT_329372</name>
</gene>
<keyword evidence="4" id="KW-1185">Reference proteome</keyword>
<dbReference type="EMBL" id="MCFJ01000001">
    <property type="protein sequence ID" value="ORY71442.1"/>
    <property type="molecule type" value="Genomic_DNA"/>
</dbReference>
<feature type="transmembrane region" description="Helical" evidence="2">
    <location>
        <begin position="127"/>
        <end position="147"/>
    </location>
</feature>
<evidence type="ECO:0000313" key="3">
    <source>
        <dbReference type="EMBL" id="ORY71442.1"/>
    </source>
</evidence>
<proteinExistence type="predicted"/>
<accession>A0A1Y2EIN3</accession>
<keyword evidence="2" id="KW-1133">Transmembrane helix</keyword>
<comment type="caution">
    <text evidence="3">The sequence shown here is derived from an EMBL/GenBank/DDBJ whole genome shotgun (WGS) entry which is preliminary data.</text>
</comment>
<feature type="transmembrane region" description="Helical" evidence="2">
    <location>
        <begin position="287"/>
        <end position="305"/>
    </location>
</feature>
<protein>
    <recommendedName>
        <fullName evidence="5">Corticosteroid-binding protein</fullName>
    </recommendedName>
</protein>
<sequence>MDPIHRPNYRPLIQRLALPWLLVVPGLLAVVTIAILVIHTDLNIVALYSQCHARSRLSGLSHIPVLGAPACFLVSFFQYANTSVRAIARMSVILSFVGALLTISLVESARICNKSSRVISKPTLPWLVSNLVGGVLVWDLVIVSSYLSQAKNVQAARESASAEDAREADPEIDKGVRGLSSQVEAMAIPIAVVVGFIVPSVVMLVLTHPITIGVWLFFPIWVSTVRYAVKFVAMKVVTDPGPYHLESHRVPLVTMYAVPVICSVLSHGFLIWNMFAWDDRKEMTRATIKFIEIDVAIIAVTILYWLLVEAGVVACVTMIAISILMGPGAGLAVAWFLREKAFDVYYQGTQGSSDREGDVEDESEETPLLR</sequence>
<dbReference type="InParanoid" id="A0A1Y2EIN3"/>
<dbReference type="RefSeq" id="XP_040721034.1">
    <property type="nucleotide sequence ID" value="XM_040854877.1"/>
</dbReference>
<name>A0A1Y2EIN3_9PEZI</name>
<dbReference type="AlphaFoldDB" id="A0A1Y2EIN3"/>
<feature type="transmembrane region" description="Helical" evidence="2">
    <location>
        <begin position="86"/>
        <end position="106"/>
    </location>
</feature>
<keyword evidence="2" id="KW-0812">Transmembrane</keyword>
<organism evidence="3 4">
    <name type="scientific">Pseudomassariella vexata</name>
    <dbReference type="NCBI Taxonomy" id="1141098"/>
    <lineage>
        <taxon>Eukaryota</taxon>
        <taxon>Fungi</taxon>
        <taxon>Dikarya</taxon>
        <taxon>Ascomycota</taxon>
        <taxon>Pezizomycotina</taxon>
        <taxon>Sordariomycetes</taxon>
        <taxon>Xylariomycetidae</taxon>
        <taxon>Amphisphaeriales</taxon>
        <taxon>Pseudomassariaceae</taxon>
        <taxon>Pseudomassariella</taxon>
    </lineage>
</organism>
<feature type="transmembrane region" description="Helical" evidence="2">
    <location>
        <begin position="59"/>
        <end position="80"/>
    </location>
</feature>
<dbReference type="Proteomes" id="UP000193689">
    <property type="component" value="Unassembled WGS sequence"/>
</dbReference>